<dbReference type="Gene3D" id="4.10.240.10">
    <property type="entry name" value="Zn(2)-C6 fungal-type DNA-binding domain"/>
    <property type="match status" value="1"/>
</dbReference>
<dbReference type="CDD" id="cd00067">
    <property type="entry name" value="GAL4"/>
    <property type="match status" value="1"/>
</dbReference>
<dbReference type="PANTHER" id="PTHR31845:SF10">
    <property type="entry name" value="ZN(II)2CYS6 TRANSCRIPTION FACTOR (EUROFUNG)"/>
    <property type="match status" value="1"/>
</dbReference>
<keyword evidence="5" id="KW-0804">Transcription</keyword>
<evidence type="ECO:0000256" key="7">
    <source>
        <dbReference type="SAM" id="MobiDB-lite"/>
    </source>
</evidence>
<proteinExistence type="predicted"/>
<accession>A0ABR4JX31</accession>
<dbReference type="InterPro" id="IPR001138">
    <property type="entry name" value="Zn2Cys6_DnaBD"/>
</dbReference>
<gene>
    <name evidence="9" type="ORF">BJY01DRAFT_186522</name>
</gene>
<keyword evidence="4" id="KW-0238">DNA-binding</keyword>
<dbReference type="SUPFAM" id="SSF57701">
    <property type="entry name" value="Zn2/Cys6 DNA-binding domain"/>
    <property type="match status" value="1"/>
</dbReference>
<evidence type="ECO:0000256" key="4">
    <source>
        <dbReference type="ARBA" id="ARBA00023125"/>
    </source>
</evidence>
<keyword evidence="3" id="KW-0805">Transcription regulation</keyword>
<evidence type="ECO:0000256" key="5">
    <source>
        <dbReference type="ARBA" id="ARBA00023163"/>
    </source>
</evidence>
<sequence>MPRKHRPLRPREPKACTACARAKVRCEVSGALEVCTRCLRLNRECIMQASGAHKRVGRESESSDVARLEEKLDSMAAAFTAQTPLSIQSGPVGEASDSRSILGDGIFPTAAEAQSLLTTFQTELSPYFPFIAIPMGSTVAELQRTNPSLLSTIMMVSCQSDTDRQLAMTQRVREYIGASTRVKGERDLDCLQGLLVCLAWYHYQLDLGSQFCSFLHLAMAMVAELGIGRKSAVSRMVHLDGSQRDPARQNPDGTLEDKRAYLGCFYLSAIAWICTEDVDPMRYTAYTEDCCRVLESAGGSTDLYLVRLVRLHRMVDRIEHTLFLNVYGFYAEPSTPLSTRIETFEAELQGIKPLQAPYNLHDCKSLSGYAFREKTILLMSLAILKLHHITLEAKLYSIALEDDFPRHETHPSTRLNLLSSCLSAIKAFLDLFAAIPTRNYPTLPYPVFCAYCFVLGTLSNLLLFTSEGWHSEHVRSAVDFEGVINAFVAKIENAPGGGHGQYLYQFPEAFLKIIPRLRAIVEAHRARRAARTDTASQRYTGEAPDSSDDDHRDLMFPLPHGFSWRFLQS</sequence>
<evidence type="ECO:0000256" key="3">
    <source>
        <dbReference type="ARBA" id="ARBA00023015"/>
    </source>
</evidence>
<evidence type="ECO:0000256" key="2">
    <source>
        <dbReference type="ARBA" id="ARBA00022833"/>
    </source>
</evidence>
<keyword evidence="6" id="KW-0539">Nucleus</keyword>
<evidence type="ECO:0000313" key="9">
    <source>
        <dbReference type="EMBL" id="KAL2844593.1"/>
    </source>
</evidence>
<evidence type="ECO:0000259" key="8">
    <source>
        <dbReference type="PROSITE" id="PS50048"/>
    </source>
</evidence>
<evidence type="ECO:0000313" key="10">
    <source>
        <dbReference type="Proteomes" id="UP001610446"/>
    </source>
</evidence>
<dbReference type="Proteomes" id="UP001610446">
    <property type="component" value="Unassembled WGS sequence"/>
</dbReference>
<dbReference type="PROSITE" id="PS00463">
    <property type="entry name" value="ZN2_CY6_FUNGAL_1"/>
    <property type="match status" value="1"/>
</dbReference>
<feature type="domain" description="Zn(2)-C6 fungal-type" evidence="8">
    <location>
        <begin position="15"/>
        <end position="47"/>
    </location>
</feature>
<keyword evidence="10" id="KW-1185">Reference proteome</keyword>
<dbReference type="PROSITE" id="PS50048">
    <property type="entry name" value="ZN2_CY6_FUNGAL_2"/>
    <property type="match status" value="1"/>
</dbReference>
<dbReference type="EMBL" id="JBFXLU010000079">
    <property type="protein sequence ID" value="KAL2844593.1"/>
    <property type="molecule type" value="Genomic_DNA"/>
</dbReference>
<keyword evidence="2" id="KW-0862">Zinc</keyword>
<evidence type="ECO:0000256" key="1">
    <source>
        <dbReference type="ARBA" id="ARBA00004123"/>
    </source>
</evidence>
<evidence type="ECO:0000256" key="6">
    <source>
        <dbReference type="ARBA" id="ARBA00023242"/>
    </source>
</evidence>
<protein>
    <recommendedName>
        <fullName evidence="8">Zn(2)-C6 fungal-type domain-containing protein</fullName>
    </recommendedName>
</protein>
<reference evidence="9 10" key="1">
    <citation type="submission" date="2024-07" db="EMBL/GenBank/DDBJ databases">
        <title>Section-level genome sequencing and comparative genomics of Aspergillus sections Usti and Cavernicolus.</title>
        <authorList>
            <consortium name="Lawrence Berkeley National Laboratory"/>
            <person name="Nybo J.L."/>
            <person name="Vesth T.C."/>
            <person name="Theobald S."/>
            <person name="Frisvad J.C."/>
            <person name="Larsen T.O."/>
            <person name="Kjaerboelling I."/>
            <person name="Rothschild-Mancinelli K."/>
            <person name="Lyhne E.K."/>
            <person name="Kogle M.E."/>
            <person name="Barry K."/>
            <person name="Clum A."/>
            <person name="Na H."/>
            <person name="Ledsgaard L."/>
            <person name="Lin J."/>
            <person name="Lipzen A."/>
            <person name="Kuo A."/>
            <person name="Riley R."/>
            <person name="Mondo S."/>
            <person name="Labutti K."/>
            <person name="Haridas S."/>
            <person name="Pangalinan J."/>
            <person name="Salamov A.A."/>
            <person name="Simmons B.A."/>
            <person name="Magnuson J.K."/>
            <person name="Chen J."/>
            <person name="Drula E."/>
            <person name="Henrissat B."/>
            <person name="Wiebenga A."/>
            <person name="Lubbers R.J."/>
            <person name="Gomes A.C."/>
            <person name="Makela M.R."/>
            <person name="Stajich J."/>
            <person name="Grigoriev I.V."/>
            <person name="Mortensen U.H."/>
            <person name="De Vries R.P."/>
            <person name="Baker S.E."/>
            <person name="Andersen M.R."/>
        </authorList>
    </citation>
    <scope>NUCLEOTIDE SEQUENCE [LARGE SCALE GENOMIC DNA]</scope>
    <source>
        <strain evidence="9 10">CBS 123904</strain>
    </source>
</reference>
<dbReference type="CDD" id="cd12148">
    <property type="entry name" value="fungal_TF_MHR"/>
    <property type="match status" value="1"/>
</dbReference>
<feature type="region of interest" description="Disordered" evidence="7">
    <location>
        <begin position="531"/>
        <end position="551"/>
    </location>
</feature>
<dbReference type="PANTHER" id="PTHR31845">
    <property type="entry name" value="FINGER DOMAIN PROTEIN, PUTATIVE-RELATED"/>
    <property type="match status" value="1"/>
</dbReference>
<organism evidence="9 10">
    <name type="scientific">Aspergillus pseudoustus</name>
    <dbReference type="NCBI Taxonomy" id="1810923"/>
    <lineage>
        <taxon>Eukaryota</taxon>
        <taxon>Fungi</taxon>
        <taxon>Dikarya</taxon>
        <taxon>Ascomycota</taxon>
        <taxon>Pezizomycotina</taxon>
        <taxon>Eurotiomycetes</taxon>
        <taxon>Eurotiomycetidae</taxon>
        <taxon>Eurotiales</taxon>
        <taxon>Aspergillaceae</taxon>
        <taxon>Aspergillus</taxon>
        <taxon>Aspergillus subgen. Nidulantes</taxon>
    </lineage>
</organism>
<dbReference type="SMART" id="SM00066">
    <property type="entry name" value="GAL4"/>
    <property type="match status" value="1"/>
</dbReference>
<comment type="subcellular location">
    <subcellularLocation>
        <location evidence="1">Nucleus</location>
    </subcellularLocation>
</comment>
<dbReference type="InterPro" id="IPR051089">
    <property type="entry name" value="prtT"/>
</dbReference>
<comment type="caution">
    <text evidence="9">The sequence shown here is derived from an EMBL/GenBank/DDBJ whole genome shotgun (WGS) entry which is preliminary data.</text>
</comment>
<name>A0ABR4JX31_9EURO</name>
<dbReference type="InterPro" id="IPR036864">
    <property type="entry name" value="Zn2-C6_fun-type_DNA-bd_sf"/>
</dbReference>